<dbReference type="InterPro" id="IPR014710">
    <property type="entry name" value="RmlC-like_jellyroll"/>
</dbReference>
<dbReference type="Pfam" id="PF00027">
    <property type="entry name" value="cNMP_binding"/>
    <property type="match status" value="1"/>
</dbReference>
<evidence type="ECO:0000259" key="1">
    <source>
        <dbReference type="PROSITE" id="PS50042"/>
    </source>
</evidence>
<gene>
    <name evidence="2" type="ORF">ACEZDJ_21740</name>
</gene>
<dbReference type="InterPro" id="IPR018490">
    <property type="entry name" value="cNMP-bd_dom_sf"/>
</dbReference>
<dbReference type="Proteomes" id="UP001592528">
    <property type="component" value="Unassembled WGS sequence"/>
</dbReference>
<reference evidence="2 3" key="1">
    <citation type="submission" date="2024-09" db="EMBL/GenBank/DDBJ databases">
        <authorList>
            <person name="Lee S.D."/>
        </authorList>
    </citation>
    <scope>NUCLEOTIDE SEQUENCE [LARGE SCALE GENOMIC DNA]</scope>
    <source>
        <strain evidence="2 3">N1-5</strain>
    </source>
</reference>
<comment type="caution">
    <text evidence="2">The sequence shown here is derived from an EMBL/GenBank/DDBJ whole genome shotgun (WGS) entry which is preliminary data.</text>
</comment>
<dbReference type="RefSeq" id="WP_030252441.1">
    <property type="nucleotide sequence ID" value="NZ_JBHEZZ010000012.1"/>
</dbReference>
<accession>A0ABV6UR28</accession>
<feature type="domain" description="Cyclic nucleotide-binding" evidence="1">
    <location>
        <begin position="239"/>
        <end position="306"/>
    </location>
</feature>
<dbReference type="CDD" id="cd00038">
    <property type="entry name" value="CAP_ED"/>
    <property type="match status" value="1"/>
</dbReference>
<dbReference type="EMBL" id="JBHEZZ010000012">
    <property type="protein sequence ID" value="MFC1403919.1"/>
    <property type="molecule type" value="Genomic_DNA"/>
</dbReference>
<keyword evidence="3" id="KW-1185">Reference proteome</keyword>
<dbReference type="SUPFAM" id="SSF51206">
    <property type="entry name" value="cAMP-binding domain-like"/>
    <property type="match status" value="1"/>
</dbReference>
<dbReference type="SMART" id="SM00100">
    <property type="entry name" value="cNMP"/>
    <property type="match status" value="1"/>
</dbReference>
<dbReference type="InterPro" id="IPR000595">
    <property type="entry name" value="cNMP-bd_dom"/>
</dbReference>
<dbReference type="Gene3D" id="2.60.120.10">
    <property type="entry name" value="Jelly Rolls"/>
    <property type="match status" value="1"/>
</dbReference>
<name>A0ABV6UR28_9ACTN</name>
<evidence type="ECO:0000313" key="2">
    <source>
        <dbReference type="EMBL" id="MFC1403919.1"/>
    </source>
</evidence>
<proteinExistence type="predicted"/>
<organism evidence="2 3">
    <name type="scientific">Streptacidiphilus cavernicola</name>
    <dbReference type="NCBI Taxonomy" id="3342716"/>
    <lineage>
        <taxon>Bacteria</taxon>
        <taxon>Bacillati</taxon>
        <taxon>Actinomycetota</taxon>
        <taxon>Actinomycetes</taxon>
        <taxon>Kitasatosporales</taxon>
        <taxon>Streptomycetaceae</taxon>
        <taxon>Streptacidiphilus</taxon>
    </lineage>
</organism>
<evidence type="ECO:0000313" key="3">
    <source>
        <dbReference type="Proteomes" id="UP001592528"/>
    </source>
</evidence>
<dbReference type="PROSITE" id="PS00888">
    <property type="entry name" value="CNMP_BINDING_1"/>
    <property type="match status" value="1"/>
</dbReference>
<dbReference type="PROSITE" id="PS50042">
    <property type="entry name" value="CNMP_BINDING_3"/>
    <property type="match status" value="1"/>
</dbReference>
<sequence length="336" mass="35587">MRIESRTTSLSWIPSEAVKGVARGAFTAGVSHYDDPPPDVIKDFDGLRAADGFRFANQLTGWAEFGDDGALLDCGAGGGLLMGSTTVRLGPLGATFAAVVMPELRGEPERGDGWVRFTQTVGGRTGVPLPRRIPGRPLIRLQAPFVWSTLTLTLHADGRAVPMLAGASPFPRHWVYDGEDRLCLKAGVADWQAWSGQDSWRHTPWGDEDSPVLVTAAETALERELSTLIMRGGRRPAVRELAAGEVLIRQGDPGRSLFLLLDGLVAVEVDGSGLAELGPGAVVGERAVLEGGLRTSTLTAVTPVRVAEAAAETVDTAALRALAAGHRREEGRAECG</sequence>
<dbReference type="InterPro" id="IPR018488">
    <property type="entry name" value="cNMP-bd_CS"/>
</dbReference>
<protein>
    <submittedName>
        <fullName evidence="2">Cyclic nucleotide-binding domain-containing protein</fullName>
    </submittedName>
</protein>